<comment type="caution">
    <text evidence="10">The sequence shown here is derived from an EMBL/GenBank/DDBJ whole genome shotgun (WGS) entry which is preliminary data.</text>
</comment>
<dbReference type="Proteomes" id="UP000481807">
    <property type="component" value="Unassembled WGS sequence"/>
</dbReference>
<dbReference type="STRING" id="1194526.A284_01780"/>
<dbReference type="Proteomes" id="UP000261016">
    <property type="component" value="Unassembled WGS sequence"/>
</dbReference>
<keyword evidence="3 6" id="KW-0479">Metal-binding</keyword>
<keyword evidence="4 6" id="KW-0862">Zinc</keyword>
<dbReference type="AlphaFoldDB" id="A0A2T4Q3Z5"/>
<dbReference type="GO" id="GO:0008270">
    <property type="term" value="F:zinc ion binding"/>
    <property type="evidence" value="ECO:0007669"/>
    <property type="project" value="InterPro"/>
</dbReference>
<evidence type="ECO:0000313" key="13">
    <source>
        <dbReference type="Proteomes" id="UP000261016"/>
    </source>
</evidence>
<dbReference type="Gene3D" id="3.40.50.720">
    <property type="entry name" value="NAD(P)-binding Rossmann-like Domain"/>
    <property type="match status" value="1"/>
</dbReference>
<reference evidence="8 15" key="5">
    <citation type="submission" date="2020-03" db="EMBL/GenBank/DDBJ databases">
        <title>Comparative genetics of Staphylococcus warneri persistents from caprine mastitis.</title>
        <authorList>
            <person name="Franca C.A."/>
            <person name="Rosa D.S."/>
            <person name="Silva A."/>
            <person name="Rodrigues D.L.N."/>
            <person name="Santos R.G."/>
            <person name="Castillo R.E.H."/>
            <person name="Moreira M.A.S."/>
            <person name="Lima M.C."/>
            <person name="Gouveia G.V."/>
            <person name="Gouveia J.J.S."/>
            <person name="Souza R.F.S."/>
            <person name="Bertram B."/>
            <person name="Azevedo V."/>
            <person name="Costa M."/>
        </authorList>
    </citation>
    <scope>NUCLEOTIDE SEQUENCE [LARGE SCALE GENOMIC DNA]</scope>
    <source>
        <strain evidence="8 15">Cap 9.2</strain>
    </source>
</reference>
<comment type="cofactor">
    <cofactor evidence="1 6">
        <name>Zn(2+)</name>
        <dbReference type="ChEBI" id="CHEBI:29105"/>
    </cofactor>
</comment>
<dbReference type="PROSITE" id="PS00059">
    <property type="entry name" value="ADH_ZINC"/>
    <property type="match status" value="1"/>
</dbReference>
<evidence type="ECO:0000259" key="7">
    <source>
        <dbReference type="SMART" id="SM00829"/>
    </source>
</evidence>
<reference evidence="11 13" key="3">
    <citation type="submission" date="2018-08" db="EMBL/GenBank/DDBJ databases">
        <title>A genome reference for cultivated species of the human gut microbiota.</title>
        <authorList>
            <person name="Zou Y."/>
            <person name="Xue W."/>
            <person name="Luo G."/>
        </authorList>
    </citation>
    <scope>NUCLEOTIDE SEQUENCE [LARGE SCALE GENOMIC DNA]</scope>
    <source>
        <strain evidence="11 13">OM08-17AT</strain>
    </source>
</reference>
<evidence type="ECO:0000313" key="11">
    <source>
        <dbReference type="EMBL" id="RGM29021.1"/>
    </source>
</evidence>
<reference evidence="9 14" key="4">
    <citation type="submission" date="2018-08" db="EMBL/GenBank/DDBJ databases">
        <title>Murine metabolic-syndrome-specific gut microbial biobank.</title>
        <authorList>
            <person name="Liu C."/>
        </authorList>
    </citation>
    <scope>NUCLEOTIDE SEQUENCE [LARGE SCALE GENOMIC DNA]</scope>
    <source>
        <strain evidence="9 14">1XD21-27</strain>
    </source>
</reference>
<dbReference type="SMART" id="SM00829">
    <property type="entry name" value="PKS_ER"/>
    <property type="match status" value="1"/>
</dbReference>
<evidence type="ECO:0000313" key="14">
    <source>
        <dbReference type="Proteomes" id="UP000481807"/>
    </source>
</evidence>
<reference evidence="10" key="2">
    <citation type="submission" date="2018-03" db="EMBL/GenBank/DDBJ databases">
        <authorList>
            <person name="Keele B.F."/>
        </authorList>
    </citation>
    <scope>NUCLEOTIDE SEQUENCE</scope>
    <source>
        <strain evidence="10">SNUC 2993</strain>
    </source>
</reference>
<dbReference type="GO" id="GO:0016491">
    <property type="term" value="F:oxidoreductase activity"/>
    <property type="evidence" value="ECO:0007669"/>
    <property type="project" value="UniProtKB-KW"/>
</dbReference>
<dbReference type="EMBL" id="JAANHJ010000001">
    <property type="protein sequence ID" value="MCG6224752.1"/>
    <property type="molecule type" value="Genomic_DNA"/>
</dbReference>
<gene>
    <name evidence="10" type="ORF">BU085_00425</name>
    <name evidence="9" type="ORF">D3Z30_09415</name>
    <name evidence="11" type="ORF">DXC19_10260</name>
    <name evidence="8" type="ORF">G8J23_01815</name>
</gene>
<evidence type="ECO:0000256" key="4">
    <source>
        <dbReference type="ARBA" id="ARBA00022833"/>
    </source>
</evidence>
<feature type="domain" description="Enoyl reductase (ER)" evidence="7">
    <location>
        <begin position="10"/>
        <end position="344"/>
    </location>
</feature>
<dbReference type="SUPFAM" id="SSF51735">
    <property type="entry name" value="NAD(P)-binding Rossmann-fold domains"/>
    <property type="match status" value="1"/>
</dbReference>
<protein>
    <submittedName>
        <fullName evidence="8 10">Alcohol dehydrogenase</fullName>
    </submittedName>
</protein>
<evidence type="ECO:0000313" key="15">
    <source>
        <dbReference type="Proteomes" id="UP000814367"/>
    </source>
</evidence>
<dbReference type="InterPro" id="IPR036291">
    <property type="entry name" value="NAD(P)-bd_dom_sf"/>
</dbReference>
<dbReference type="SUPFAM" id="SSF50129">
    <property type="entry name" value="GroES-like"/>
    <property type="match status" value="1"/>
</dbReference>
<sequence>MKAYNYAKPGVAQLIDKEKPVITESTDAIIRMVKTTICGTDLHIIKGDTPEVPENTTLGHEGIGIVESVGSNVNNFKVGDKVIVSAVSSCGKCYYCKKGIYAHCENDGGWILGHLIDGTQAEYVKVPFADNSLYHAPQSLPDEALVMLSDILPTGYEIGVLKGKVKPGSTVAIVGAGPVGLATLLTAQFYSPSKIIMIDLDDNRLETAKSLGATHTINSSNVEQAIQEVYKLNHRGVDVAIEAVGIPQTFDLCQKLIGVDGTIANVGVHGLPVQFDIDKLWIKNINVSTGLVSGNTTEELLEALKSKIIQPEQLVTHYSKLSDIENAYDLFRNATDHKAIKLLIENDITEA</sequence>
<dbReference type="PANTHER" id="PTHR42813:SF4">
    <property type="entry name" value="NADP-DEPENDENT ISOPROPANOL DEHYDROGENASE"/>
    <property type="match status" value="1"/>
</dbReference>
<dbReference type="EMBL" id="PZEV01000001">
    <property type="protein sequence ID" value="PTI52718.1"/>
    <property type="molecule type" value="Genomic_DNA"/>
</dbReference>
<dbReference type="Proteomes" id="UP000814367">
    <property type="component" value="Unassembled WGS sequence"/>
</dbReference>
<dbReference type="Pfam" id="PF08240">
    <property type="entry name" value="ADH_N"/>
    <property type="match status" value="1"/>
</dbReference>
<dbReference type="InterPro" id="IPR013149">
    <property type="entry name" value="ADH-like_C"/>
</dbReference>
<keyword evidence="15" id="KW-1185">Reference proteome</keyword>
<dbReference type="EMBL" id="QSTD01000006">
    <property type="protein sequence ID" value="RGM29021.1"/>
    <property type="molecule type" value="Genomic_DNA"/>
</dbReference>
<evidence type="ECO:0000313" key="10">
    <source>
        <dbReference type="EMBL" id="PTI52718.1"/>
    </source>
</evidence>
<organism evidence="10 12">
    <name type="scientific">Staphylococcus warneri</name>
    <dbReference type="NCBI Taxonomy" id="1292"/>
    <lineage>
        <taxon>Bacteria</taxon>
        <taxon>Bacillati</taxon>
        <taxon>Bacillota</taxon>
        <taxon>Bacilli</taxon>
        <taxon>Bacillales</taxon>
        <taxon>Staphylococcaceae</taxon>
        <taxon>Staphylococcus</taxon>
    </lineage>
</organism>
<name>A0A2T4Q3Z5_STAWA</name>
<dbReference type="InterPro" id="IPR011032">
    <property type="entry name" value="GroES-like_sf"/>
</dbReference>
<evidence type="ECO:0000313" key="8">
    <source>
        <dbReference type="EMBL" id="MCG6224752.1"/>
    </source>
</evidence>
<dbReference type="PANTHER" id="PTHR42813">
    <property type="entry name" value="ZINC-TYPE ALCOHOL DEHYDROGENASE-LIKE"/>
    <property type="match status" value="1"/>
</dbReference>
<dbReference type="InterPro" id="IPR013154">
    <property type="entry name" value="ADH-like_N"/>
</dbReference>
<comment type="similarity">
    <text evidence="2 6">Belongs to the zinc-containing alcohol dehydrogenase family.</text>
</comment>
<evidence type="ECO:0000313" key="9">
    <source>
        <dbReference type="EMBL" id="NBH31198.1"/>
    </source>
</evidence>
<dbReference type="EMBL" id="QXWP01000005">
    <property type="protein sequence ID" value="NBH31198.1"/>
    <property type="molecule type" value="Genomic_DNA"/>
</dbReference>
<reference evidence="10 12" key="1">
    <citation type="journal article" date="2016" name="Front. Microbiol.">
        <title>Comprehensive Phylogenetic Analysis of Bovine Non-aureus Staphylococci Species Based on Whole-Genome Sequencing.</title>
        <authorList>
            <person name="Naushad S."/>
            <person name="Barkema H.W."/>
            <person name="Luby C."/>
            <person name="Condas L.A."/>
            <person name="Nobrega D.B."/>
            <person name="Carson D.A."/>
            <person name="De Buck J."/>
        </authorList>
    </citation>
    <scope>NUCLEOTIDE SEQUENCE [LARGE SCALE GENOMIC DNA]</scope>
    <source>
        <strain evidence="10 12">SNUC 2993</strain>
    </source>
</reference>
<evidence type="ECO:0000256" key="3">
    <source>
        <dbReference type="ARBA" id="ARBA00022723"/>
    </source>
</evidence>
<dbReference type="InterPro" id="IPR020843">
    <property type="entry name" value="ER"/>
</dbReference>
<proteinExistence type="inferred from homology"/>
<dbReference type="Proteomes" id="UP000240717">
    <property type="component" value="Unassembled WGS sequence"/>
</dbReference>
<evidence type="ECO:0000256" key="1">
    <source>
        <dbReference type="ARBA" id="ARBA00001947"/>
    </source>
</evidence>
<dbReference type="SMR" id="A0A2T4Q3Z5"/>
<dbReference type="Pfam" id="PF00107">
    <property type="entry name" value="ADH_zinc_N"/>
    <property type="match status" value="1"/>
</dbReference>
<accession>A0A2T4Q3Z5</accession>
<keyword evidence="5" id="KW-0560">Oxidoreductase</keyword>
<evidence type="ECO:0000256" key="2">
    <source>
        <dbReference type="ARBA" id="ARBA00008072"/>
    </source>
</evidence>
<dbReference type="CDD" id="cd08286">
    <property type="entry name" value="FDH_like_ADH2"/>
    <property type="match status" value="1"/>
</dbReference>
<dbReference type="Gene3D" id="3.90.180.10">
    <property type="entry name" value="Medium-chain alcohol dehydrogenases, catalytic domain"/>
    <property type="match status" value="1"/>
</dbReference>
<dbReference type="RefSeq" id="WP_002466924.1">
    <property type="nucleotide sequence ID" value="NZ_CABMFV010000006.1"/>
</dbReference>
<evidence type="ECO:0000256" key="5">
    <source>
        <dbReference type="ARBA" id="ARBA00023002"/>
    </source>
</evidence>
<evidence type="ECO:0000256" key="6">
    <source>
        <dbReference type="RuleBase" id="RU361277"/>
    </source>
</evidence>
<evidence type="ECO:0000313" key="12">
    <source>
        <dbReference type="Proteomes" id="UP000240717"/>
    </source>
</evidence>
<dbReference type="InterPro" id="IPR002328">
    <property type="entry name" value="ADH_Zn_CS"/>
</dbReference>